<feature type="non-terminal residue" evidence="1">
    <location>
        <position position="1"/>
    </location>
</feature>
<sequence>FKDALKIKYTNQRSNLNTLNREPEDIVQLIRVGSPLLTNIHREYRWDDRGTSFATWRQDKSFSGPEWMGFKLCYLVSSDTVLQVPEEEQDFTTEEETAFLSRLNSYLMAWTEVIYLDDQLNVVEDPTNLPLLSKPYNTSGGDYLDKNLGNKREALFKFIDKDLFKERCYSIREESERWLREQPNFINKINNFSRNGKIDISKRIKRLRQRQKNASRKIKLELEREIYMNNLIIEVIEKPGIRLDSIGVIILSSQGIQEFIES</sequence>
<reference evidence="1" key="1">
    <citation type="submission" date="2018-05" db="EMBL/GenBank/DDBJ databases">
        <authorList>
            <person name="Lanie J.A."/>
            <person name="Ng W.-L."/>
            <person name="Kazmierczak K.M."/>
            <person name="Andrzejewski T.M."/>
            <person name="Davidsen T.M."/>
            <person name="Wayne K.J."/>
            <person name="Tettelin H."/>
            <person name="Glass J.I."/>
            <person name="Rusch D."/>
            <person name="Podicherti R."/>
            <person name="Tsui H.-C.T."/>
            <person name="Winkler M.E."/>
        </authorList>
    </citation>
    <scope>NUCLEOTIDE SEQUENCE</scope>
</reference>
<protein>
    <submittedName>
        <fullName evidence="1">Uncharacterized protein</fullName>
    </submittedName>
</protein>
<dbReference type="EMBL" id="UINC01163913">
    <property type="protein sequence ID" value="SVD64473.1"/>
    <property type="molecule type" value="Genomic_DNA"/>
</dbReference>
<name>A0A382X0I1_9ZZZZ</name>
<proteinExistence type="predicted"/>
<dbReference type="AlphaFoldDB" id="A0A382X0I1"/>
<organism evidence="1">
    <name type="scientific">marine metagenome</name>
    <dbReference type="NCBI Taxonomy" id="408172"/>
    <lineage>
        <taxon>unclassified sequences</taxon>
        <taxon>metagenomes</taxon>
        <taxon>ecological metagenomes</taxon>
    </lineage>
</organism>
<gene>
    <name evidence="1" type="ORF">METZ01_LOCUS417327</name>
</gene>
<accession>A0A382X0I1</accession>
<evidence type="ECO:0000313" key="1">
    <source>
        <dbReference type="EMBL" id="SVD64473.1"/>
    </source>
</evidence>